<dbReference type="Gene3D" id="4.10.60.10">
    <property type="entry name" value="Zinc finger, CCHC-type"/>
    <property type="match status" value="1"/>
</dbReference>
<dbReference type="PROSITE" id="PS50158">
    <property type="entry name" value="ZF_CCHC"/>
    <property type="match status" value="1"/>
</dbReference>
<accession>A0A6L2J2I7</accession>
<dbReference type="SMART" id="SM00343">
    <property type="entry name" value="ZnF_C2HC"/>
    <property type="match status" value="1"/>
</dbReference>
<evidence type="ECO:0000256" key="1">
    <source>
        <dbReference type="PROSITE-ProRule" id="PRU00047"/>
    </source>
</evidence>
<feature type="domain" description="CCHC-type" evidence="4">
    <location>
        <begin position="257"/>
        <end position="272"/>
    </location>
</feature>
<keyword evidence="1" id="KW-0479">Metal-binding</keyword>
<dbReference type="InterPro" id="IPR001878">
    <property type="entry name" value="Znf_CCHC"/>
</dbReference>
<dbReference type="GO" id="GO:0008270">
    <property type="term" value="F:zinc ion binding"/>
    <property type="evidence" value="ECO:0007669"/>
    <property type="project" value="UniProtKB-KW"/>
</dbReference>
<evidence type="ECO:0000313" key="5">
    <source>
        <dbReference type="EMBL" id="GEU30982.1"/>
    </source>
</evidence>
<protein>
    <submittedName>
        <fullName evidence="5">Putative ribonuclease H-like domain-containing protein</fullName>
    </submittedName>
</protein>
<evidence type="ECO:0000259" key="4">
    <source>
        <dbReference type="PROSITE" id="PS50158"/>
    </source>
</evidence>
<evidence type="ECO:0000256" key="2">
    <source>
        <dbReference type="SAM" id="Coils"/>
    </source>
</evidence>
<dbReference type="InterPro" id="IPR036875">
    <property type="entry name" value="Znf_CCHC_sf"/>
</dbReference>
<dbReference type="InterPro" id="IPR012337">
    <property type="entry name" value="RNaseH-like_sf"/>
</dbReference>
<dbReference type="PANTHER" id="PTHR11439">
    <property type="entry name" value="GAG-POL-RELATED RETROTRANSPOSON"/>
    <property type="match status" value="1"/>
</dbReference>
<evidence type="ECO:0000256" key="3">
    <source>
        <dbReference type="SAM" id="MobiDB-lite"/>
    </source>
</evidence>
<dbReference type="InterPro" id="IPR036397">
    <property type="entry name" value="RNaseH_sf"/>
</dbReference>
<feature type="region of interest" description="Disordered" evidence="3">
    <location>
        <begin position="269"/>
        <end position="288"/>
    </location>
</feature>
<proteinExistence type="predicted"/>
<keyword evidence="1" id="KW-0862">Zinc</keyword>
<dbReference type="Pfam" id="PF00098">
    <property type="entry name" value="zf-CCHC"/>
    <property type="match status" value="1"/>
</dbReference>
<reference evidence="5" key="1">
    <citation type="journal article" date="2019" name="Sci. Rep.">
        <title>Draft genome of Tanacetum cinerariifolium, the natural source of mosquito coil.</title>
        <authorList>
            <person name="Yamashiro T."/>
            <person name="Shiraishi A."/>
            <person name="Satake H."/>
            <person name="Nakayama K."/>
        </authorList>
    </citation>
    <scope>NUCLEOTIDE SEQUENCE</scope>
</reference>
<dbReference type="SUPFAM" id="SSF53098">
    <property type="entry name" value="Ribonuclease H-like"/>
    <property type="match status" value="1"/>
</dbReference>
<gene>
    <name evidence="5" type="ORF">Tci_002960</name>
</gene>
<feature type="region of interest" description="Disordered" evidence="3">
    <location>
        <begin position="1363"/>
        <end position="1385"/>
    </location>
</feature>
<feature type="coiled-coil region" evidence="2">
    <location>
        <begin position="375"/>
        <end position="409"/>
    </location>
</feature>
<keyword evidence="1" id="KW-0863">Zinc-finger</keyword>
<organism evidence="5">
    <name type="scientific">Tanacetum cinerariifolium</name>
    <name type="common">Dalmatian daisy</name>
    <name type="synonym">Chrysanthemum cinerariifolium</name>
    <dbReference type="NCBI Taxonomy" id="118510"/>
    <lineage>
        <taxon>Eukaryota</taxon>
        <taxon>Viridiplantae</taxon>
        <taxon>Streptophyta</taxon>
        <taxon>Embryophyta</taxon>
        <taxon>Tracheophyta</taxon>
        <taxon>Spermatophyta</taxon>
        <taxon>Magnoliopsida</taxon>
        <taxon>eudicotyledons</taxon>
        <taxon>Gunneridae</taxon>
        <taxon>Pentapetalae</taxon>
        <taxon>asterids</taxon>
        <taxon>campanulids</taxon>
        <taxon>Asterales</taxon>
        <taxon>Asteraceae</taxon>
        <taxon>Asteroideae</taxon>
        <taxon>Anthemideae</taxon>
        <taxon>Anthemidinae</taxon>
        <taxon>Tanacetum</taxon>
    </lineage>
</organism>
<dbReference type="Pfam" id="PF14223">
    <property type="entry name" value="Retrotran_gag_2"/>
    <property type="match status" value="1"/>
</dbReference>
<dbReference type="GO" id="GO:0003676">
    <property type="term" value="F:nucleic acid binding"/>
    <property type="evidence" value="ECO:0007669"/>
    <property type="project" value="InterPro"/>
</dbReference>
<dbReference type="EMBL" id="BKCJ010000207">
    <property type="protein sequence ID" value="GEU30982.1"/>
    <property type="molecule type" value="Genomic_DNA"/>
</dbReference>
<name>A0A6L2J2I7_TANCI</name>
<comment type="caution">
    <text evidence="5">The sequence shown here is derived from an EMBL/GenBank/DDBJ whole genome shotgun (WGS) entry which is preliminary data.</text>
</comment>
<dbReference type="CDD" id="cd09272">
    <property type="entry name" value="RNase_HI_RT_Ty1"/>
    <property type="match status" value="1"/>
</dbReference>
<dbReference type="SUPFAM" id="SSF57756">
    <property type="entry name" value="Retrovirus zinc finger-like domains"/>
    <property type="match status" value="1"/>
</dbReference>
<dbReference type="PANTHER" id="PTHR11439:SF495">
    <property type="entry name" value="REVERSE TRANSCRIPTASE, RNA-DEPENDENT DNA POLYMERASE-RELATED"/>
    <property type="match status" value="1"/>
</dbReference>
<sequence length="1555" mass="177833">MDLESDQNNDVAKLPLLKQGDDEMWKLRIEQYFQVQDYALWDVIENGNSFNPVPRIIANADGTSTSTISCPVTTEEKAQKKNNVKARSMLLMALPNEHLLTFSQYKDAKTLFKAIQARFGGNNATNKTQKTLLKQMYENFNAPSKESLDSIFNRLQKIVSQSKPDLETISFDDLYNNFKIVEQEVKRTVISSSSSGSPNMAFFSSPSSTNEVDTASIQVSAASTPVSIVSYPDNTANLSYATVYAFLERYDKTKVECFNCHKMGHFARECRSPRSHESRPRNQDSSRKTVIVEDTSFKAMVAIDEVGFDWSYMADNEVPTNMALMAFFRLRELNKSEFDLANYKRGLAFVEEQLVFYKKNEVMFCDQIVVLKKDASFKESDIITLNLQLEKLKKEKESNQIKIDNFENASKSLDKFIGSHIIDNSKIGLGFTSYNVVAPPPTSLFAPQTIDLSNSGLEEFKQLEFESYGPKARKSVCVETSNVIKKVSDTPIIEDWVSNCNEDESEEVVLKFENVQHKPKQVNQPRKVNQNSRNKRTNWNEMGTHKLGVGFQFSKKACFETSPLSQTIKNMMEDLLLLHAVLKKICDKKNSVLFTETECLILSFDFKLPDENQVLLKFCGIKGNKREFSNARTPQLNGVAKRKNMTLIEAARTILADSLLHIPFWAKAVNTACYVYNRVLVTKPHNKTTYELLIGSKIHFDARHEGKEKVFDQEYILLPVLITSSDVPLSNEEVVSSPKDDAGMNHPAALDDFSKMPNLEDIRIFDDAYNDRDEGVEVDYNNLETVIPCHRQEEGIDYDEVFAPIARIEEISQPLGFVDLEFLDRVYKVEKALYGLHQAPRAWPDIMFAMCACSRFQVQPKVSHMHAVKRIFRYLKAHPTLGLWYPKDSPLELITYSDSDYTGASLDRKSTTGGCQFLFSRLISWQCKKQTIVANSTTKVEYIVASSCCRQVLWLQNQLLDYGYNFMQTKIHVDNESAICVVKNHVYHSKTKHIEIRHNFIRDSYKKRLIEMVKIHTDSNVADLLTKAFDVTRFQFLVASIEPFSSLNHSIAILKFVDQHNMVAYLEKSDDNTEFHQIVDFLSLCSITYALIEEGDRVERAITTDASLEAAQDSDNIIKTLTTAMPNVDIPQGIDTGGSPRCQETIGGTSAQTRSKRVLEQPNEPPLLKGGYTPGSDEGGITLAELMESYATLSKRKRSRAVIYSSDEKGPSVHIEDSPKQGRIIEEMDKDENINLVSEQGEVQETAEHSKDDDETLAETLLNIKRSSAKDKGKGIMQETELPKKLKKKEMIQLKLQRQLNQRKENVSKGDQAKEIDWNDPQEDIRPLFERIWDQVYTFVPKDSEIEREVMKRAIFDLQQRSSKKQRLDKQTEETEEEAKAQGAGDQEVEELKLYMRIIHEEDIAIEAIPLAIKPPVIIEYKITKEGKFSTYHITRADGSIRRYTSMINLLENINREDLETFWNVVKDKYDNTRLEEGYKRVLCGDLKVMFEPNVESGVWRQLQGHEVSVWKLFFSCGVHFVRFNNLYIFLLLDKVYPFTPTTIKMMLERKLQAD</sequence>
<keyword evidence="2" id="KW-0175">Coiled coil</keyword>
<dbReference type="Gene3D" id="3.30.420.10">
    <property type="entry name" value="Ribonuclease H-like superfamily/Ribonuclease H"/>
    <property type="match status" value="1"/>
</dbReference>